<dbReference type="GO" id="GO:0016747">
    <property type="term" value="F:acyltransferase activity, transferring groups other than amino-acyl groups"/>
    <property type="evidence" value="ECO:0007669"/>
    <property type="project" value="InterPro"/>
</dbReference>
<accession>A0A318KU94</accession>
<dbReference type="PROSITE" id="PS51186">
    <property type="entry name" value="GNAT"/>
    <property type="match status" value="1"/>
</dbReference>
<evidence type="ECO:0000313" key="6">
    <source>
        <dbReference type="Proteomes" id="UP000247612"/>
    </source>
</evidence>
<dbReference type="Proteomes" id="UP000247612">
    <property type="component" value="Unassembled WGS sequence"/>
</dbReference>
<evidence type="ECO:0000256" key="2">
    <source>
        <dbReference type="ARBA" id="ARBA00023315"/>
    </source>
</evidence>
<evidence type="ECO:0000313" key="5">
    <source>
        <dbReference type="EMBL" id="PXX80142.1"/>
    </source>
</evidence>
<keyword evidence="1 5" id="KW-0808">Transferase</keyword>
<dbReference type="InterPro" id="IPR016181">
    <property type="entry name" value="Acyl_CoA_acyltransferase"/>
</dbReference>
<dbReference type="AlphaFoldDB" id="A0A318KU94"/>
<dbReference type="Proteomes" id="UP001276902">
    <property type="component" value="Unassembled WGS sequence"/>
</dbReference>
<evidence type="ECO:0000256" key="1">
    <source>
        <dbReference type="ARBA" id="ARBA00022679"/>
    </source>
</evidence>
<sequence>MEKKVTIRKAEKSDAEMIWQCNCEGLGYTFALEDTIRRVHDIMDRFPQDLFLVACVDDQPAGYIHATDYECTYMEAYKDIEELAVLPGYQGYGIGRKLLNEAEAWARECGVAGVRLISGFARTGAHQFYLKCGYTHRKDHKNFVKNF</sequence>
<dbReference type="InterPro" id="IPR000182">
    <property type="entry name" value="GNAT_dom"/>
</dbReference>
<dbReference type="EMBL" id="QJKH01000004">
    <property type="protein sequence ID" value="PXX80142.1"/>
    <property type="molecule type" value="Genomic_DNA"/>
</dbReference>
<evidence type="ECO:0000313" key="4">
    <source>
        <dbReference type="EMBL" id="MDY5168256.1"/>
    </source>
</evidence>
<reference evidence="4" key="2">
    <citation type="submission" date="2022-03" db="EMBL/GenBank/DDBJ databases">
        <title>First case of bacteraemia caused by Dielma fastidiosa in a patient hospitalised with diverticulitis.</title>
        <authorList>
            <person name="Forman-Ankjaer B."/>
            <person name="Hvid-Jensen F."/>
            <person name="Kobel C.M."/>
            <person name="Greve T."/>
        </authorList>
    </citation>
    <scope>NUCLEOTIDE SEQUENCE</scope>
    <source>
        <strain evidence="4">AUH_DF_2021</strain>
    </source>
</reference>
<dbReference type="InterPro" id="IPR050832">
    <property type="entry name" value="Bact_Acetyltransf"/>
</dbReference>
<dbReference type="Gene3D" id="3.40.630.30">
    <property type="match status" value="1"/>
</dbReference>
<organism evidence="5 6">
    <name type="scientific">Dielma fastidiosa</name>
    <dbReference type="NCBI Taxonomy" id="1034346"/>
    <lineage>
        <taxon>Bacteria</taxon>
        <taxon>Bacillati</taxon>
        <taxon>Bacillota</taxon>
        <taxon>Erysipelotrichia</taxon>
        <taxon>Erysipelotrichales</taxon>
        <taxon>Erysipelotrichaceae</taxon>
        <taxon>Dielma</taxon>
    </lineage>
</organism>
<comment type="caution">
    <text evidence="5">The sequence shown here is derived from an EMBL/GenBank/DDBJ whole genome shotgun (WGS) entry which is preliminary data.</text>
</comment>
<protein>
    <submittedName>
        <fullName evidence="4">GNAT family N-acetyltransferase</fullName>
    </submittedName>
    <submittedName>
        <fullName evidence="5">Putative N-acetyltransferase YhbS</fullName>
    </submittedName>
</protein>
<feature type="domain" description="N-acetyltransferase" evidence="3">
    <location>
        <begin position="5"/>
        <end position="147"/>
    </location>
</feature>
<dbReference type="PANTHER" id="PTHR43877:SF2">
    <property type="entry name" value="AMINOALKYLPHOSPHONATE N-ACETYLTRANSFERASE-RELATED"/>
    <property type="match status" value="1"/>
</dbReference>
<dbReference type="CDD" id="cd04301">
    <property type="entry name" value="NAT_SF"/>
    <property type="match status" value="1"/>
</dbReference>
<evidence type="ECO:0000259" key="3">
    <source>
        <dbReference type="PROSITE" id="PS51186"/>
    </source>
</evidence>
<dbReference type="PANTHER" id="PTHR43877">
    <property type="entry name" value="AMINOALKYLPHOSPHONATE N-ACETYLTRANSFERASE-RELATED-RELATED"/>
    <property type="match status" value="1"/>
</dbReference>
<keyword evidence="6" id="KW-1185">Reference proteome</keyword>
<dbReference type="EMBL" id="JALDAW010000013">
    <property type="protein sequence ID" value="MDY5168256.1"/>
    <property type="molecule type" value="Genomic_DNA"/>
</dbReference>
<dbReference type="SUPFAM" id="SSF55729">
    <property type="entry name" value="Acyl-CoA N-acyltransferases (Nat)"/>
    <property type="match status" value="1"/>
</dbReference>
<dbReference type="GeneID" id="94441001"/>
<dbReference type="RefSeq" id="WP_022937944.1">
    <property type="nucleotide sequence ID" value="NZ_BAABZA010000006.1"/>
</dbReference>
<dbReference type="Pfam" id="PF00583">
    <property type="entry name" value="Acetyltransf_1"/>
    <property type="match status" value="1"/>
</dbReference>
<gene>
    <name evidence="5" type="ORF">DES51_104147</name>
    <name evidence="4" type="ORF">MQE39_09025</name>
</gene>
<proteinExistence type="predicted"/>
<reference evidence="5 6" key="1">
    <citation type="submission" date="2018-05" db="EMBL/GenBank/DDBJ databases">
        <title>Genomic Encyclopedia of Type Strains, Phase IV (KMG-IV): sequencing the most valuable type-strain genomes for metagenomic binning, comparative biology and taxonomic classification.</title>
        <authorList>
            <person name="Goeker M."/>
        </authorList>
    </citation>
    <scope>NUCLEOTIDE SEQUENCE [LARGE SCALE GENOMIC DNA]</scope>
    <source>
        <strain evidence="5 6">JC118</strain>
    </source>
</reference>
<keyword evidence="2" id="KW-0012">Acyltransferase</keyword>
<dbReference type="STRING" id="1034346.GCA_000313565_01640"/>
<name>A0A318KU94_9FIRM</name>